<dbReference type="Gene3D" id="3.30.1780.10">
    <property type="entry name" value="ornithine cyclodeaminase, domain 1"/>
    <property type="match status" value="1"/>
</dbReference>
<dbReference type="Gene3D" id="3.40.50.720">
    <property type="entry name" value="NAD(P)-binding Rossmann-like Domain"/>
    <property type="match status" value="1"/>
</dbReference>
<name>A0A1U9KRK4_9PROT</name>
<dbReference type="SUPFAM" id="SSF51735">
    <property type="entry name" value="NAD(P)-binding Rossmann-fold domains"/>
    <property type="match status" value="1"/>
</dbReference>
<dbReference type="OrthoDB" id="9785971at2"/>
<evidence type="ECO:0000313" key="1">
    <source>
        <dbReference type="EMBL" id="AQS88443.1"/>
    </source>
</evidence>
<dbReference type="InterPro" id="IPR023401">
    <property type="entry name" value="ODC_N"/>
</dbReference>
<evidence type="ECO:0000313" key="2">
    <source>
        <dbReference type="Proteomes" id="UP000188604"/>
    </source>
</evidence>
<dbReference type="GO" id="GO:0005737">
    <property type="term" value="C:cytoplasm"/>
    <property type="evidence" value="ECO:0007669"/>
    <property type="project" value="TreeGrafter"/>
</dbReference>
<dbReference type="EMBL" id="CP014691">
    <property type="protein sequence ID" value="AQS88443.1"/>
    <property type="molecule type" value="Genomic_DNA"/>
</dbReference>
<dbReference type="PANTHER" id="PTHR13812:SF19">
    <property type="entry name" value="KETIMINE REDUCTASE MU-CRYSTALLIN"/>
    <property type="match status" value="1"/>
</dbReference>
<dbReference type="STRING" id="320497.A0U93_11420"/>
<organism evidence="1 2">
    <name type="scientific">Neoasaia chiangmaiensis</name>
    <dbReference type="NCBI Taxonomy" id="320497"/>
    <lineage>
        <taxon>Bacteria</taxon>
        <taxon>Pseudomonadati</taxon>
        <taxon>Pseudomonadota</taxon>
        <taxon>Alphaproteobacteria</taxon>
        <taxon>Acetobacterales</taxon>
        <taxon>Acetobacteraceae</taxon>
        <taxon>Neoasaia</taxon>
    </lineage>
</organism>
<reference evidence="1 2" key="1">
    <citation type="submission" date="2016-03" db="EMBL/GenBank/DDBJ databases">
        <title>Acetic acid bacteria sequencing.</title>
        <authorList>
            <person name="Brandt J."/>
            <person name="Jakob F."/>
            <person name="Vogel R.F."/>
        </authorList>
    </citation>
    <scope>NUCLEOTIDE SEQUENCE [LARGE SCALE GENOMIC DNA]</scope>
    <source>
        <strain evidence="1 2">NBRC 101099</strain>
    </source>
</reference>
<dbReference type="NCBIfam" id="NF005603">
    <property type="entry name" value="PRK07340.1"/>
    <property type="match status" value="1"/>
</dbReference>
<sequence length="299" mass="31879">MHTLNAQETGQALPFQPLIDTLRAAIAEYARGDIVCPERLVVPTRDRAGTVLSMVACGDDLLAHKLLTIFPGNQTMPTLQGQVTALDAACGRFLFALDGITVTERRTAAISMLGLSCFRPPALEHVLLIGTGAQARVHLEALNALYPGLTVSIRGRRPEAVARLMASSFPHLRLQSEDTQTPDAHYDVVLTVTSSRDVLYDRKPAPDTLVIGVGAFRPEMIEIGPGIVHGSLCVVDDPIGAPTEAGDIIQAGKEWSGVRSLASCLNTPPADGRPIFFKSVGCAAWDLAACRLAARARPS</sequence>
<dbReference type="PANTHER" id="PTHR13812">
    <property type="entry name" value="KETIMINE REDUCTASE MU-CRYSTALLIN"/>
    <property type="match status" value="1"/>
</dbReference>
<dbReference type="KEGG" id="nch:A0U93_11420"/>
<proteinExistence type="predicted"/>
<dbReference type="Proteomes" id="UP000188604">
    <property type="component" value="Chromosome"/>
</dbReference>
<dbReference type="Pfam" id="PF02423">
    <property type="entry name" value="OCD_Mu_crystall"/>
    <property type="match status" value="1"/>
</dbReference>
<gene>
    <name evidence="1" type="ORF">A0U93_11420</name>
</gene>
<dbReference type="InterPro" id="IPR003462">
    <property type="entry name" value="ODC_Mu_crystall"/>
</dbReference>
<dbReference type="InterPro" id="IPR036291">
    <property type="entry name" value="NAD(P)-bd_dom_sf"/>
</dbReference>
<dbReference type="RefSeq" id="WP_077807474.1">
    <property type="nucleotide sequence ID" value="NZ_BJXS01000005.1"/>
</dbReference>
<accession>A0A1U9KRK4</accession>
<protein>
    <submittedName>
        <fullName evidence="1">Ornithine cyclodeaminase</fullName>
    </submittedName>
</protein>
<dbReference type="AlphaFoldDB" id="A0A1U9KRK4"/>
<keyword evidence="2" id="KW-1185">Reference proteome</keyword>